<feature type="compositionally biased region" description="Low complexity" evidence="1">
    <location>
        <begin position="116"/>
        <end position="144"/>
    </location>
</feature>
<reference evidence="3 4" key="1">
    <citation type="submission" date="2017-03" db="EMBL/GenBank/DDBJ databases">
        <title>Whole genome sequence of Micromonospora wenchangensis, isolated from mangrove soil.</title>
        <authorList>
            <person name="Yang H."/>
        </authorList>
    </citation>
    <scope>NUCLEOTIDE SEQUENCE [LARGE SCALE GENOMIC DNA]</scope>
    <source>
        <strain evidence="3 4">CCTCC AA 2012002</strain>
    </source>
</reference>
<feature type="non-terminal residue" evidence="3">
    <location>
        <position position="1"/>
    </location>
</feature>
<evidence type="ECO:0000313" key="3">
    <source>
        <dbReference type="EMBL" id="OWU98056.1"/>
    </source>
</evidence>
<evidence type="ECO:0000313" key="4">
    <source>
        <dbReference type="Proteomes" id="UP000197174"/>
    </source>
</evidence>
<dbReference type="EMBL" id="MZMV01000091">
    <property type="protein sequence ID" value="OWU98056.1"/>
    <property type="molecule type" value="Genomic_DNA"/>
</dbReference>
<feature type="chain" id="PRO_5012083309" evidence="2">
    <location>
        <begin position="32"/>
        <end position="274"/>
    </location>
</feature>
<sequence>AAPYAGAPAATPFAPAAAASFAPAAPPAAYAAPAAQPYTAPATSYAPPAPSTPVVARPDRPADSPIFREMEAVWFRSHGDDATAIFTRPRFDEEPPAAPARPNGATPPSRPPLPTRVPTAPTAAGTPTVTPAAPVTPEAPAATGPVPPAATGPVPPAATASPAYGTPPPAAPEAPATPAATDADAWRTAADEGWTRASQAAEPANAGTTRSGLPKRVPQAQLVPGGIEPKSGRDRSRRTPDEVRGLLSAYHRGVQRGRTAGADLNSTSTKETNR</sequence>
<dbReference type="AlphaFoldDB" id="A0A246RBJ7"/>
<comment type="caution">
    <text evidence="3">The sequence shown here is derived from an EMBL/GenBank/DDBJ whole genome shotgun (WGS) entry which is preliminary data.</text>
</comment>
<keyword evidence="2" id="KW-0732">Signal</keyword>
<feature type="compositionally biased region" description="Basic and acidic residues" evidence="1">
    <location>
        <begin position="230"/>
        <end position="244"/>
    </location>
</feature>
<keyword evidence="4" id="KW-1185">Reference proteome</keyword>
<organism evidence="3 4">
    <name type="scientific">Micromonospora wenchangensis</name>
    <dbReference type="NCBI Taxonomy" id="1185415"/>
    <lineage>
        <taxon>Bacteria</taxon>
        <taxon>Bacillati</taxon>
        <taxon>Actinomycetota</taxon>
        <taxon>Actinomycetes</taxon>
        <taxon>Micromonosporales</taxon>
        <taxon>Micromonosporaceae</taxon>
        <taxon>Micromonospora</taxon>
    </lineage>
</organism>
<accession>A0A246RBJ7</accession>
<evidence type="ECO:0000256" key="1">
    <source>
        <dbReference type="SAM" id="MobiDB-lite"/>
    </source>
</evidence>
<feature type="compositionally biased region" description="Low complexity" evidence="1">
    <location>
        <begin position="173"/>
        <end position="188"/>
    </location>
</feature>
<proteinExistence type="predicted"/>
<gene>
    <name evidence="3" type="ORF">B5D80_30725</name>
</gene>
<feature type="region of interest" description="Disordered" evidence="1">
    <location>
        <begin position="30"/>
        <end position="63"/>
    </location>
</feature>
<feature type="compositionally biased region" description="Low complexity" evidence="1">
    <location>
        <begin position="30"/>
        <end position="46"/>
    </location>
</feature>
<dbReference type="Proteomes" id="UP000197174">
    <property type="component" value="Unassembled WGS sequence"/>
</dbReference>
<feature type="signal peptide" evidence="2">
    <location>
        <begin position="1"/>
        <end position="31"/>
    </location>
</feature>
<protein>
    <submittedName>
        <fullName evidence="3">ATPase</fullName>
    </submittedName>
</protein>
<name>A0A246RBJ7_9ACTN</name>
<feature type="region of interest" description="Disordered" evidence="1">
    <location>
        <begin position="85"/>
        <end position="274"/>
    </location>
</feature>
<feature type="compositionally biased region" description="Pro residues" evidence="1">
    <location>
        <begin position="145"/>
        <end position="156"/>
    </location>
</feature>
<feature type="compositionally biased region" description="Polar residues" evidence="1">
    <location>
        <begin position="264"/>
        <end position="274"/>
    </location>
</feature>
<evidence type="ECO:0000256" key="2">
    <source>
        <dbReference type="SAM" id="SignalP"/>
    </source>
</evidence>